<feature type="non-terminal residue" evidence="1">
    <location>
        <position position="22"/>
    </location>
</feature>
<keyword evidence="2" id="KW-1185">Reference proteome</keyword>
<dbReference type="Proteomes" id="UP000265520">
    <property type="component" value="Unassembled WGS sequence"/>
</dbReference>
<dbReference type="EMBL" id="LXQA010645064">
    <property type="protein sequence ID" value="MCI63863.1"/>
    <property type="molecule type" value="Genomic_DNA"/>
</dbReference>
<proteinExistence type="predicted"/>
<protein>
    <submittedName>
        <fullName evidence="1">Uncharacterized protein</fullName>
    </submittedName>
</protein>
<sequence>MLFLLCSEEAVAVAEPVAVAAA</sequence>
<evidence type="ECO:0000313" key="2">
    <source>
        <dbReference type="Proteomes" id="UP000265520"/>
    </source>
</evidence>
<reference evidence="1 2" key="1">
    <citation type="journal article" date="2018" name="Front. Plant Sci.">
        <title>Red Clover (Trifolium pratense) and Zigzag Clover (T. medium) - A Picture of Genomic Similarities and Differences.</title>
        <authorList>
            <person name="Dluhosova J."/>
            <person name="Istvanek J."/>
            <person name="Nedelnik J."/>
            <person name="Repkova J."/>
        </authorList>
    </citation>
    <scope>NUCLEOTIDE SEQUENCE [LARGE SCALE GENOMIC DNA]</scope>
    <source>
        <strain evidence="2">cv. 10/8</strain>
        <tissue evidence="1">Leaf</tissue>
    </source>
</reference>
<name>A0A392TRQ0_9FABA</name>
<evidence type="ECO:0000313" key="1">
    <source>
        <dbReference type="EMBL" id="MCI63863.1"/>
    </source>
</evidence>
<accession>A0A392TRQ0</accession>
<dbReference type="AlphaFoldDB" id="A0A392TRQ0"/>
<comment type="caution">
    <text evidence="1">The sequence shown here is derived from an EMBL/GenBank/DDBJ whole genome shotgun (WGS) entry which is preliminary data.</text>
</comment>
<organism evidence="1 2">
    <name type="scientific">Trifolium medium</name>
    <dbReference type="NCBI Taxonomy" id="97028"/>
    <lineage>
        <taxon>Eukaryota</taxon>
        <taxon>Viridiplantae</taxon>
        <taxon>Streptophyta</taxon>
        <taxon>Embryophyta</taxon>
        <taxon>Tracheophyta</taxon>
        <taxon>Spermatophyta</taxon>
        <taxon>Magnoliopsida</taxon>
        <taxon>eudicotyledons</taxon>
        <taxon>Gunneridae</taxon>
        <taxon>Pentapetalae</taxon>
        <taxon>rosids</taxon>
        <taxon>fabids</taxon>
        <taxon>Fabales</taxon>
        <taxon>Fabaceae</taxon>
        <taxon>Papilionoideae</taxon>
        <taxon>50 kb inversion clade</taxon>
        <taxon>NPAAA clade</taxon>
        <taxon>Hologalegina</taxon>
        <taxon>IRL clade</taxon>
        <taxon>Trifolieae</taxon>
        <taxon>Trifolium</taxon>
    </lineage>
</organism>